<feature type="signal peptide" evidence="9">
    <location>
        <begin position="1"/>
        <end position="23"/>
    </location>
</feature>
<feature type="chain" id="PRO_5043855933" evidence="9">
    <location>
        <begin position="24"/>
        <end position="102"/>
    </location>
</feature>
<keyword evidence="8" id="KW-0325">Glycoprotein</keyword>
<keyword evidence="2" id="KW-0165">Cleavage on pair of basic residues</keyword>
<dbReference type="Gene3D" id="3.30.70.850">
    <property type="entry name" value="Peptidase S8, pro-domain"/>
    <property type="match status" value="1"/>
</dbReference>
<evidence type="ECO:0000256" key="7">
    <source>
        <dbReference type="ARBA" id="ARBA00023157"/>
    </source>
</evidence>
<evidence type="ECO:0000256" key="2">
    <source>
        <dbReference type="ARBA" id="ARBA00022685"/>
    </source>
</evidence>
<keyword evidence="7" id="KW-1015">Disulfide bond</keyword>
<keyword evidence="12" id="KW-1185">Reference proteome</keyword>
<dbReference type="GO" id="GO:0005802">
    <property type="term" value="C:trans-Golgi network"/>
    <property type="evidence" value="ECO:0007669"/>
    <property type="project" value="TreeGrafter"/>
</dbReference>
<keyword evidence="3 9" id="KW-0732">Signal</keyword>
<dbReference type="GO" id="GO:0004252">
    <property type="term" value="F:serine-type endopeptidase activity"/>
    <property type="evidence" value="ECO:0007669"/>
    <property type="project" value="TreeGrafter"/>
</dbReference>
<dbReference type="Proteomes" id="UP001458880">
    <property type="component" value="Unassembled WGS sequence"/>
</dbReference>
<dbReference type="GO" id="GO:0016485">
    <property type="term" value="P:protein processing"/>
    <property type="evidence" value="ECO:0007669"/>
    <property type="project" value="TreeGrafter"/>
</dbReference>
<evidence type="ECO:0000313" key="11">
    <source>
        <dbReference type="EMBL" id="KAK9702476.1"/>
    </source>
</evidence>
<feature type="domain" description="Peptidase S8 pro-domain" evidence="10">
    <location>
        <begin position="33"/>
        <end position="96"/>
    </location>
</feature>
<evidence type="ECO:0000256" key="9">
    <source>
        <dbReference type="SAM" id="SignalP"/>
    </source>
</evidence>
<keyword evidence="4" id="KW-0378">Hydrolase</keyword>
<protein>
    <submittedName>
        <fullName evidence="11">Peptidase S8 pro-domain</fullName>
    </submittedName>
</protein>
<dbReference type="FunFam" id="3.30.70.850:FF:000001">
    <property type="entry name" value="Proprotein convertase subtilisin/kexin type 5"/>
    <property type="match status" value="1"/>
</dbReference>
<comment type="caution">
    <text evidence="11">The sequence shown here is derived from an EMBL/GenBank/DDBJ whole genome shotgun (WGS) entry which is preliminary data.</text>
</comment>
<keyword evidence="1" id="KW-0645">Protease</keyword>
<dbReference type="AlphaFoldDB" id="A0AAW1JFU7"/>
<dbReference type="PANTHER" id="PTHR42884:SF23">
    <property type="entry name" value="FURIN-LIKE PROTEASE 2"/>
    <property type="match status" value="1"/>
</dbReference>
<evidence type="ECO:0000256" key="4">
    <source>
        <dbReference type="ARBA" id="ARBA00022801"/>
    </source>
</evidence>
<reference evidence="11 12" key="1">
    <citation type="journal article" date="2024" name="BMC Genomics">
        <title>De novo assembly and annotation of Popillia japonica's genome with initial clues to its potential as an invasive pest.</title>
        <authorList>
            <person name="Cucini C."/>
            <person name="Boschi S."/>
            <person name="Funari R."/>
            <person name="Cardaioli E."/>
            <person name="Iannotti N."/>
            <person name="Marturano G."/>
            <person name="Paoli F."/>
            <person name="Bruttini M."/>
            <person name="Carapelli A."/>
            <person name="Frati F."/>
            <person name="Nardi F."/>
        </authorList>
    </citation>
    <scope>NUCLEOTIDE SEQUENCE [LARGE SCALE GENOMIC DNA]</scope>
    <source>
        <strain evidence="11">DMR45628</strain>
    </source>
</reference>
<sequence length="102" mass="11340">MVFLKLSFGLIVSVCCAIGFAEGSRTPPLFNNEFAVHIPEGHAAANDVADRHGFVNRGQVGSLKGYYLFEHKHVHKRSTEANDFYHRSLLKEPQVSNNAVPM</sequence>
<dbReference type="GO" id="GO:0000139">
    <property type="term" value="C:Golgi membrane"/>
    <property type="evidence" value="ECO:0007669"/>
    <property type="project" value="TreeGrafter"/>
</dbReference>
<evidence type="ECO:0000256" key="6">
    <source>
        <dbReference type="ARBA" id="ARBA00023145"/>
    </source>
</evidence>
<organism evidence="11 12">
    <name type="scientific">Popillia japonica</name>
    <name type="common">Japanese beetle</name>
    <dbReference type="NCBI Taxonomy" id="7064"/>
    <lineage>
        <taxon>Eukaryota</taxon>
        <taxon>Metazoa</taxon>
        <taxon>Ecdysozoa</taxon>
        <taxon>Arthropoda</taxon>
        <taxon>Hexapoda</taxon>
        <taxon>Insecta</taxon>
        <taxon>Pterygota</taxon>
        <taxon>Neoptera</taxon>
        <taxon>Endopterygota</taxon>
        <taxon>Coleoptera</taxon>
        <taxon>Polyphaga</taxon>
        <taxon>Scarabaeiformia</taxon>
        <taxon>Scarabaeidae</taxon>
        <taxon>Rutelinae</taxon>
        <taxon>Popillia</taxon>
    </lineage>
</organism>
<dbReference type="InterPro" id="IPR032815">
    <property type="entry name" value="S8_pro-domain"/>
</dbReference>
<evidence type="ECO:0000256" key="5">
    <source>
        <dbReference type="ARBA" id="ARBA00022825"/>
    </source>
</evidence>
<dbReference type="EMBL" id="JASPKY010000391">
    <property type="protein sequence ID" value="KAK9702476.1"/>
    <property type="molecule type" value="Genomic_DNA"/>
</dbReference>
<evidence type="ECO:0000256" key="1">
    <source>
        <dbReference type="ARBA" id="ARBA00022670"/>
    </source>
</evidence>
<dbReference type="Pfam" id="PF16470">
    <property type="entry name" value="S8_pro-domain"/>
    <property type="match status" value="1"/>
</dbReference>
<evidence type="ECO:0000259" key="10">
    <source>
        <dbReference type="Pfam" id="PF16470"/>
    </source>
</evidence>
<evidence type="ECO:0000256" key="3">
    <source>
        <dbReference type="ARBA" id="ARBA00022729"/>
    </source>
</evidence>
<evidence type="ECO:0000313" key="12">
    <source>
        <dbReference type="Proteomes" id="UP001458880"/>
    </source>
</evidence>
<keyword evidence="5" id="KW-0720">Serine protease</keyword>
<proteinExistence type="predicted"/>
<dbReference type="InterPro" id="IPR038466">
    <property type="entry name" value="S8_pro-domain_sf"/>
</dbReference>
<keyword evidence="6" id="KW-0865">Zymogen</keyword>
<dbReference type="PANTHER" id="PTHR42884">
    <property type="entry name" value="PROPROTEIN CONVERTASE SUBTILISIN/KEXIN-RELATED"/>
    <property type="match status" value="1"/>
</dbReference>
<dbReference type="SUPFAM" id="SSF54897">
    <property type="entry name" value="Protease propeptides/inhibitors"/>
    <property type="match status" value="1"/>
</dbReference>
<gene>
    <name evidence="11" type="ORF">QE152_g29923</name>
</gene>
<evidence type="ECO:0000256" key="8">
    <source>
        <dbReference type="ARBA" id="ARBA00023180"/>
    </source>
</evidence>
<accession>A0AAW1JFU7</accession>
<name>A0AAW1JFU7_POPJA</name>